<dbReference type="EMBL" id="VRXD01000020">
    <property type="protein sequence ID" value="TXQ33358.1"/>
    <property type="molecule type" value="Genomic_DNA"/>
</dbReference>
<evidence type="ECO:0000313" key="1">
    <source>
        <dbReference type="EMBL" id="QLG57308.1"/>
    </source>
</evidence>
<proteinExistence type="predicted"/>
<evidence type="ECO:0000313" key="4">
    <source>
        <dbReference type="Proteomes" id="UP000509796"/>
    </source>
</evidence>
<protein>
    <submittedName>
        <fullName evidence="2">Uncharacterized protein</fullName>
    </submittedName>
</protein>
<evidence type="ECO:0000313" key="3">
    <source>
        <dbReference type="Proteomes" id="UP000321295"/>
    </source>
</evidence>
<reference evidence="1" key="4">
    <citation type="submission" date="2020-06" db="EMBL/GenBank/DDBJ databases">
        <authorList>
            <person name="Ramsay J.P."/>
            <person name="Colombi E."/>
            <person name="Mowlaboccus S."/>
        </authorList>
    </citation>
    <scope>NUCLEOTIDE SEQUENCE</scope>
    <source>
        <strain evidence="1">EC2</strain>
    </source>
</reference>
<dbReference type="AlphaFoldDB" id="A0AB74ME90"/>
<dbReference type="Proteomes" id="UP000509796">
    <property type="component" value="Chromosome"/>
</dbReference>
<dbReference type="Proteomes" id="UP000321295">
    <property type="component" value="Unassembled WGS sequence"/>
</dbReference>
<accession>A0AB74ME90</accession>
<reference evidence="2 3" key="1">
    <citation type="submission" date="2019-08" db="EMBL/GenBank/DDBJ databases">
        <title>Whole genome analysis of cultivated E. coli strains isolated from CD patients and healthy donors.</title>
        <authorList>
            <person name="Siniagina M.N."/>
            <person name="Markelova M.I."/>
            <person name="Laikov A.V."/>
            <person name="Boulygina E.A."/>
            <person name="Khusnutdinova D.R."/>
            <person name="Kharchenko A."/>
            <person name="Grigoryeva T.V."/>
        </authorList>
    </citation>
    <scope>NUCLEOTIDE SEQUENCE [LARGE SCALE GENOMIC DNA]</scope>
    <source>
        <strain evidence="2 3">1_45_11</strain>
    </source>
</reference>
<evidence type="ECO:0000313" key="2">
    <source>
        <dbReference type="EMBL" id="TXQ33358.1"/>
    </source>
</evidence>
<sequence length="134" mass="16059">MIDNRTASASASAINQALQKHDTPVGPLFFVTRHGRTKKCLTRKTAIRYLAFFMTTRAFERSGFRQRHPDKRFIFNGNEIWKRGESTTEYTRAHQRTIRRLRRLIARKQYTEKWFRKYDTWSAGYYELMATKPF</sequence>
<gene>
    <name evidence="2" type="ORF">FV293_14830</name>
    <name evidence="1" type="ORF">HX136_10740</name>
</gene>
<dbReference type="RefSeq" id="WP_057109908.1">
    <property type="nucleotide sequence ID" value="NZ_CAJSHW010000066.1"/>
</dbReference>
<dbReference type="EMBL" id="CP058571">
    <property type="protein sequence ID" value="QLG57308.1"/>
    <property type="molecule type" value="Genomic_DNA"/>
</dbReference>
<organism evidence="2 3">
    <name type="scientific">Escherichia coli</name>
    <dbReference type="NCBI Taxonomy" id="562"/>
    <lineage>
        <taxon>Bacteria</taxon>
        <taxon>Pseudomonadati</taxon>
        <taxon>Pseudomonadota</taxon>
        <taxon>Gammaproteobacteria</taxon>
        <taxon>Enterobacterales</taxon>
        <taxon>Enterobacteriaceae</taxon>
        <taxon>Escherichia</taxon>
    </lineage>
</organism>
<reference evidence="4" key="3">
    <citation type="submission" date="2020-06" db="EMBL/GenBank/DDBJ databases">
        <title>Identification and Characterisation of Fosfomycin Resistance in Escherichia coli Urinary Tract Infection Isolates from Australia.</title>
        <authorList>
            <person name="Mowlaboccus S."/>
            <person name="Daley D."/>
            <person name="Pang S."/>
            <person name="Gottlieb T."/>
            <person name="Nimmo G.R."/>
            <person name="George N."/>
            <person name="Korman T.M."/>
            <person name="Strietberg R."/>
            <person name="Robson J."/>
            <person name="Peachey G."/>
            <person name="Collignon P."/>
            <person name="Bradbury S."/>
            <person name="Colombi E."/>
            <person name="Ramsay J.P."/>
            <person name="Rogers B.A."/>
            <person name="Coombs G.W."/>
        </authorList>
    </citation>
    <scope>NUCLEOTIDE SEQUENCE [LARGE SCALE GENOMIC DNA]</scope>
    <source>
        <strain evidence="4">EC2</strain>
    </source>
</reference>
<reference evidence="1" key="2">
    <citation type="journal article" date="2020" name="Int. J. Antimicrob. Agents">
        <title>Identification and characterisation of fosfomycin resistance in Escherichia coli urinary tract infection isolates from Australia.</title>
        <authorList>
            <person name="Mowlaboccus S."/>
            <person name="Daley D."/>
            <person name="Pang S."/>
            <person name="Gottlieb T."/>
            <person name="Merlino J."/>
            <person name="Nimmo G.R."/>
            <person name="George N."/>
            <person name="Korman T.M."/>
            <person name="Streitberg R."/>
            <person name="Robson J."/>
            <person name="Peachey G."/>
            <person name="Collignon P."/>
            <person name="Bradbury S."/>
            <person name="Colombi E."/>
            <person name="Ramsay J.P."/>
            <person name="Rogers B.A."/>
            <person name="Coombs G.W."/>
        </authorList>
    </citation>
    <scope>NUCLEOTIDE SEQUENCE</scope>
    <source>
        <strain evidence="1">EC2</strain>
    </source>
</reference>
<name>A0AB74ME90_ECOLX</name>